<dbReference type="InterPro" id="IPR043141">
    <property type="entry name" value="Ribosomal_uL10-like_sf"/>
</dbReference>
<reference evidence="7" key="1">
    <citation type="submission" date="2024-06" db="EMBL/GenBank/DDBJ databases">
        <authorList>
            <person name="Manzano-Marin A."/>
            <person name="Manzano-Marin A."/>
            <person name="Alejandro Manzano Marin A."/>
        </authorList>
    </citation>
    <scope>NUCLEOTIDE SEQUENCE</scope>
    <source>
        <strain evidence="7">Ancorni-2928</strain>
    </source>
</reference>
<gene>
    <name evidence="6 7" type="primary">rplJ</name>
    <name evidence="7" type="ORF">BUANCORI2928_031</name>
</gene>
<dbReference type="Gene3D" id="3.30.70.1730">
    <property type="match status" value="1"/>
</dbReference>
<dbReference type="GO" id="GO:0006412">
    <property type="term" value="P:translation"/>
    <property type="evidence" value="ECO:0007669"/>
    <property type="project" value="UniProtKB-UniRule"/>
</dbReference>
<proteinExistence type="inferred from homology"/>
<dbReference type="InterPro" id="IPR001790">
    <property type="entry name" value="Ribosomal_uL10"/>
</dbReference>
<sequence>MAINKKKKKTIISKITKVNNVAISAVISDITGVSVNNITKLRKEAKKVGVVVYSVRNSLLKRSVNGTIFQCLENQLNGPTLIAYSLEHPGSAARLLDKFQNKDIKLKIKGAVFKNKMLLPNEIKSLIEMPTYNEAISKIMSILQEISIGKLFKTVIAIYNKKKDSIKK</sequence>
<dbReference type="Gene3D" id="6.10.250.2350">
    <property type="match status" value="1"/>
</dbReference>
<dbReference type="CDD" id="cd05797">
    <property type="entry name" value="Ribosomal_L10"/>
    <property type="match status" value="1"/>
</dbReference>
<keyword evidence="3 6" id="KW-0689">Ribosomal protein</keyword>
<keyword evidence="4 6" id="KW-0687">Ribonucleoprotein</keyword>
<keyword evidence="6" id="KW-0699">rRNA-binding</keyword>
<accession>A0AAT9IG43</accession>
<evidence type="ECO:0000256" key="4">
    <source>
        <dbReference type="ARBA" id="ARBA00023274"/>
    </source>
</evidence>
<evidence type="ECO:0000256" key="1">
    <source>
        <dbReference type="ARBA" id="ARBA00002633"/>
    </source>
</evidence>
<dbReference type="GO" id="GO:0070180">
    <property type="term" value="F:large ribosomal subunit rRNA binding"/>
    <property type="evidence" value="ECO:0007669"/>
    <property type="project" value="UniProtKB-UniRule"/>
</dbReference>
<dbReference type="NCBIfam" id="NF000955">
    <property type="entry name" value="PRK00099.1-1"/>
    <property type="match status" value="1"/>
</dbReference>
<comment type="similarity">
    <text evidence="2 6">Belongs to the universal ribosomal protein uL10 family.</text>
</comment>
<dbReference type="InterPro" id="IPR022973">
    <property type="entry name" value="Ribosomal_uL10_bac"/>
</dbReference>
<organism evidence="7">
    <name type="scientific">Buchnera aphidicola</name>
    <name type="common">Anoecia corni</name>
    <dbReference type="NCBI Taxonomy" id="2994477"/>
    <lineage>
        <taxon>Bacteria</taxon>
        <taxon>Pseudomonadati</taxon>
        <taxon>Pseudomonadota</taxon>
        <taxon>Gammaproteobacteria</taxon>
        <taxon>Enterobacterales</taxon>
        <taxon>Erwiniaceae</taxon>
        <taxon>Buchnera</taxon>
    </lineage>
</organism>
<evidence type="ECO:0000256" key="3">
    <source>
        <dbReference type="ARBA" id="ARBA00022980"/>
    </source>
</evidence>
<dbReference type="GO" id="GO:0015934">
    <property type="term" value="C:large ribosomal subunit"/>
    <property type="evidence" value="ECO:0007669"/>
    <property type="project" value="InterPro"/>
</dbReference>
<dbReference type="HAMAP" id="MF_00362">
    <property type="entry name" value="Ribosomal_uL10"/>
    <property type="match status" value="1"/>
</dbReference>
<name>A0AAT9IG43_9GAMM</name>
<dbReference type="PANTHER" id="PTHR11560">
    <property type="entry name" value="39S RIBOSOMAL PROTEIN L10, MITOCHONDRIAL"/>
    <property type="match status" value="1"/>
</dbReference>
<evidence type="ECO:0000256" key="2">
    <source>
        <dbReference type="ARBA" id="ARBA00008889"/>
    </source>
</evidence>
<evidence type="ECO:0000256" key="6">
    <source>
        <dbReference type="HAMAP-Rule" id="MF_00362"/>
    </source>
</evidence>
<evidence type="ECO:0000313" key="7">
    <source>
        <dbReference type="EMBL" id="CAL4042079.1"/>
    </source>
</evidence>
<dbReference type="PROSITE" id="PS01109">
    <property type="entry name" value="RIBOSOMAL_L10"/>
    <property type="match status" value="1"/>
</dbReference>
<dbReference type="GO" id="GO:0003735">
    <property type="term" value="F:structural constituent of ribosome"/>
    <property type="evidence" value="ECO:0007669"/>
    <property type="project" value="InterPro"/>
</dbReference>
<comment type="subunit">
    <text evidence="6">Part of the ribosomal stalk of the 50S ribosomal subunit. The N-terminus interacts with L11 and the large rRNA to form the base of the stalk. The C-terminus forms an elongated spine to which L12 dimers bind in a sequential fashion forming a multimeric L10(L12)X complex.</text>
</comment>
<dbReference type="EMBL" id="OZ060371">
    <property type="protein sequence ID" value="CAL4042079.1"/>
    <property type="molecule type" value="Genomic_DNA"/>
</dbReference>
<comment type="function">
    <text evidence="1 6">Forms part of the ribosomal stalk, playing a central role in the interaction of the ribosome with GTP-bound translation factors.</text>
</comment>
<keyword evidence="6" id="KW-0694">RNA-binding</keyword>
<dbReference type="InterPro" id="IPR047865">
    <property type="entry name" value="Ribosomal_uL10_bac_type"/>
</dbReference>
<evidence type="ECO:0000256" key="5">
    <source>
        <dbReference type="ARBA" id="ARBA00035202"/>
    </source>
</evidence>
<protein>
    <recommendedName>
        <fullName evidence="5 6">Large ribosomal subunit protein uL10</fullName>
    </recommendedName>
</protein>
<dbReference type="InterPro" id="IPR002363">
    <property type="entry name" value="Ribosomal_uL10_CS_bac"/>
</dbReference>
<dbReference type="Pfam" id="PF00466">
    <property type="entry name" value="Ribosomal_L10"/>
    <property type="match status" value="1"/>
</dbReference>
<dbReference type="AlphaFoldDB" id="A0AAT9IG43"/>
<dbReference type="SUPFAM" id="SSF160369">
    <property type="entry name" value="Ribosomal protein L10-like"/>
    <property type="match status" value="1"/>
</dbReference>
<dbReference type="RefSeq" id="WP_367681019.1">
    <property type="nucleotide sequence ID" value="NZ_OZ060371.1"/>
</dbReference>